<dbReference type="EMBL" id="LR746272">
    <property type="protein sequence ID" value="CAA7401699.1"/>
    <property type="molecule type" value="Genomic_DNA"/>
</dbReference>
<keyword evidence="2" id="KW-1185">Reference proteome</keyword>
<sequence length="38" mass="4604">MWNLPFSKVLGKQIVSPQQMRKKIYDPSFMFMVNTKKR</sequence>
<evidence type="ECO:0000313" key="2">
    <source>
        <dbReference type="Proteomes" id="UP000663760"/>
    </source>
</evidence>
<gene>
    <name evidence="1" type="ORF">SI8410_09012377</name>
</gene>
<evidence type="ECO:0000313" key="1">
    <source>
        <dbReference type="EMBL" id="CAA7401699.1"/>
    </source>
</evidence>
<reference evidence="1" key="1">
    <citation type="submission" date="2020-02" db="EMBL/GenBank/DDBJ databases">
        <authorList>
            <person name="Scholz U."/>
            <person name="Mascher M."/>
            <person name="Fiebig A."/>
        </authorList>
    </citation>
    <scope>NUCLEOTIDE SEQUENCE</scope>
</reference>
<organism evidence="1 2">
    <name type="scientific">Spirodela intermedia</name>
    <name type="common">Intermediate duckweed</name>
    <dbReference type="NCBI Taxonomy" id="51605"/>
    <lineage>
        <taxon>Eukaryota</taxon>
        <taxon>Viridiplantae</taxon>
        <taxon>Streptophyta</taxon>
        <taxon>Embryophyta</taxon>
        <taxon>Tracheophyta</taxon>
        <taxon>Spermatophyta</taxon>
        <taxon>Magnoliopsida</taxon>
        <taxon>Liliopsida</taxon>
        <taxon>Araceae</taxon>
        <taxon>Lemnoideae</taxon>
        <taxon>Spirodela</taxon>
    </lineage>
</organism>
<name>A0A7I8KV70_SPIIN</name>
<protein>
    <submittedName>
        <fullName evidence="1">Uncharacterized protein</fullName>
    </submittedName>
</protein>
<proteinExistence type="predicted"/>
<accession>A0A7I8KV70</accession>
<dbReference type="Proteomes" id="UP000663760">
    <property type="component" value="Chromosome 9"/>
</dbReference>
<dbReference type="AlphaFoldDB" id="A0A7I8KV70"/>